<dbReference type="Gene3D" id="3.40.50.200">
    <property type="entry name" value="Peptidase S8/S53 domain"/>
    <property type="match status" value="1"/>
</dbReference>
<reference evidence="2" key="1">
    <citation type="submission" date="2021-05" db="EMBL/GenBank/DDBJ databases">
        <title>Complete genome sequence of the cellulolytic planctomycete Telmatocola sphagniphila SP2T and characterization of the first cellulase from planctomycetes.</title>
        <authorList>
            <person name="Rakitin A.L."/>
            <person name="Beletsky A.V."/>
            <person name="Naumoff D.G."/>
            <person name="Kulichevskaya I.S."/>
            <person name="Mardanov A.V."/>
            <person name="Ravin N.V."/>
            <person name="Dedysh S.N."/>
        </authorList>
    </citation>
    <scope>NUCLEOTIDE SEQUENCE</scope>
    <source>
        <strain evidence="2">SP2T</strain>
    </source>
</reference>
<dbReference type="InterPro" id="IPR034074">
    <property type="entry name" value="Y4bN_pept_dom"/>
</dbReference>
<dbReference type="EMBL" id="CP074694">
    <property type="protein sequence ID" value="QVL31432.1"/>
    <property type="molecule type" value="Genomic_DNA"/>
</dbReference>
<dbReference type="SUPFAM" id="SSF52743">
    <property type="entry name" value="Subtilisin-like"/>
    <property type="match status" value="1"/>
</dbReference>
<dbReference type="AlphaFoldDB" id="A0A8E6EUL7"/>
<protein>
    <submittedName>
        <fullName evidence="2">S8 family peptidase</fullName>
    </submittedName>
</protein>
<evidence type="ECO:0000313" key="2">
    <source>
        <dbReference type="EMBL" id="QVL31432.1"/>
    </source>
</evidence>
<dbReference type="InterPro" id="IPR036852">
    <property type="entry name" value="Peptidase_S8/S53_dom_sf"/>
</dbReference>
<feature type="domain" description="Peptidase S8/S53" evidence="1">
    <location>
        <begin position="338"/>
        <end position="678"/>
    </location>
</feature>
<dbReference type="InterPro" id="IPR000209">
    <property type="entry name" value="Peptidase_S8/S53_dom"/>
</dbReference>
<proteinExistence type="predicted"/>
<keyword evidence="3" id="KW-1185">Reference proteome</keyword>
<organism evidence="2 3">
    <name type="scientific">Telmatocola sphagniphila</name>
    <dbReference type="NCBI Taxonomy" id="1123043"/>
    <lineage>
        <taxon>Bacteria</taxon>
        <taxon>Pseudomonadati</taxon>
        <taxon>Planctomycetota</taxon>
        <taxon>Planctomycetia</taxon>
        <taxon>Gemmatales</taxon>
        <taxon>Gemmataceae</taxon>
    </lineage>
</organism>
<name>A0A8E6EUL7_9BACT</name>
<accession>A0A8E6EUL7</accession>
<evidence type="ECO:0000313" key="3">
    <source>
        <dbReference type="Proteomes" id="UP000676194"/>
    </source>
</evidence>
<dbReference type="RefSeq" id="WP_213495313.1">
    <property type="nucleotide sequence ID" value="NZ_CP074694.1"/>
</dbReference>
<dbReference type="GO" id="GO:0004252">
    <property type="term" value="F:serine-type endopeptidase activity"/>
    <property type="evidence" value="ECO:0007669"/>
    <property type="project" value="InterPro"/>
</dbReference>
<dbReference type="KEGG" id="tsph:KIH39_21685"/>
<gene>
    <name evidence="2" type="ORF">KIH39_21685</name>
</gene>
<dbReference type="Proteomes" id="UP000676194">
    <property type="component" value="Chromosome"/>
</dbReference>
<dbReference type="Pfam" id="PF00082">
    <property type="entry name" value="Peptidase_S8"/>
    <property type="match status" value="1"/>
</dbReference>
<evidence type="ECO:0000259" key="1">
    <source>
        <dbReference type="Pfam" id="PF00082"/>
    </source>
</evidence>
<dbReference type="CDD" id="cd04847">
    <property type="entry name" value="Peptidases_S8_Subtilisin_like_2"/>
    <property type="match status" value="1"/>
</dbReference>
<sequence length="894" mass="99483">MIEKPHLRLHNTAQPLDYTSTITGSRKVFDLPPRDPSIHAPKLKAEIDAASANAQLRRKANQSLTPDVLARKPEGMILTFESDPGGELKLESLEDQRAGIKVVSVNQVDGIEQAKVFVPEGKQTFLLRKIDEYTSHATLTIDGDLSNRPRLEALADLELGIRVIAKDRPGDKVRVTIKCPAAEADRIAAEVSSFATVKKSARKNEPLIHSIAAVRLALVHDFWQGSGPPPTTKSPMWWEVWLHGRRDKAVERFDRFREIARHLGIRTGSRFIAFPERVVFVAYATATQFAESIDLLTMLSELRRAKELPTPYVTLSVIDQRAFSQNLLTSLQPPRADAPSVCLLDSGVNRGHPLLDVALSEQDVFAVDSEWGTADHDTYQHGTGMAGIALYGCLTKVLAQSGIVSLSHRLESVKILPPPPKANDPDLYGAITQQAASLATIRNPNRNRVYCMAVTSDSSDNGLPSSWSAALDEMCAGVVDETPKLFFVSAGNIRSEFHATSYKYHAWNCEQAGVEDPAQSWNAITVGAYTEKVAISESDFEGWQPLAEPGDLCPTSRTSLAWPTDQHKGWPTKPDFVCEGGNYVEIAGKRSSADDLSLLTTILHPSGRLFETTRDTSPATAEAARLAATLWSHYPTLRPETLRALLVHSSRWTDAMYRRFPGDKKSQIQRRLRTYGYGVPDLNRALYSLVNAVTLVYEGGLQPFKLDAQKQPKTNEMHLHSLPWPKKTLEDLGKTEVSMRVTLSYFIEPSPGRVGWENKHRYQSHGLRFDVIRPTEMLSEFRQRVSRAEWDDPKNPKSRPDTVAETRNWIVGEDGRTHGSIHSDWWTGTAAELAAAGHLAVYPVTGWWRERPHLGRVAQRTRYSLIISIETPDTAVDLYTPIEVSSNVKTEVLV</sequence>
<dbReference type="GO" id="GO:0006508">
    <property type="term" value="P:proteolysis"/>
    <property type="evidence" value="ECO:0007669"/>
    <property type="project" value="InterPro"/>
</dbReference>